<sequence>MLMGHGFTAYGMVQMGALLHLLQATAALSLLMSNYWLLGAECAKVAIIALSGLAVAMALLFVTRYSCLEQCVGGGKRRPVCLVQCAPMLYGLTNVVLSAMLLCSVQFSGVDFTGELTPGWMPTLCVALCFTLLSLWCARVVFRTLLALSGLCKGCLPVLNNGSNDLVGDVTLWVDEYASSRVSAPGVKLA</sequence>
<evidence type="ECO:0000313" key="3">
    <source>
        <dbReference type="Proteomes" id="UP000007307"/>
    </source>
</evidence>
<protein>
    <recommendedName>
        <fullName evidence="4">Transmembrane protein</fullName>
    </recommendedName>
</protein>
<dbReference type="STRING" id="320483.AMF_180"/>
<feature type="transmembrane region" description="Helical" evidence="1">
    <location>
        <begin position="45"/>
        <end position="67"/>
    </location>
</feature>
<evidence type="ECO:0000256" key="1">
    <source>
        <dbReference type="SAM" id="Phobius"/>
    </source>
</evidence>
<name>B9KHU9_ANAMF</name>
<organism evidence="2 3">
    <name type="scientific">Anaplasma marginale (strain Florida)</name>
    <dbReference type="NCBI Taxonomy" id="320483"/>
    <lineage>
        <taxon>Bacteria</taxon>
        <taxon>Pseudomonadati</taxon>
        <taxon>Pseudomonadota</taxon>
        <taxon>Alphaproteobacteria</taxon>
        <taxon>Rickettsiales</taxon>
        <taxon>Anaplasmataceae</taxon>
        <taxon>Anaplasma</taxon>
    </lineage>
</organism>
<keyword evidence="1" id="KW-1133">Transmembrane helix</keyword>
<dbReference type="HOGENOM" id="CLU_1438337_0_0_5"/>
<feature type="transmembrane region" description="Helical" evidence="1">
    <location>
        <begin position="119"/>
        <end position="142"/>
    </location>
</feature>
<keyword evidence="3" id="KW-1185">Reference proteome</keyword>
<gene>
    <name evidence="2" type="ordered locus">AMF_180</name>
</gene>
<keyword evidence="1" id="KW-0812">Transmembrane</keyword>
<dbReference type="Proteomes" id="UP000007307">
    <property type="component" value="Chromosome"/>
</dbReference>
<proteinExistence type="predicted"/>
<reference evidence="2 3" key="1">
    <citation type="journal article" date="2009" name="BMC Genomics">
        <title>Conservation in the face of diversity: multistrain analysis of an intracellular bacterium.</title>
        <authorList>
            <person name="Dark M.J."/>
            <person name="Herndon D.R."/>
            <person name="Kappmeyer L.S."/>
            <person name="Gonzales M.P."/>
            <person name="Nordeen E."/>
            <person name="Palmer G.H."/>
            <person name="Knowles D.P. Jr."/>
            <person name="Brayton K.A."/>
        </authorList>
    </citation>
    <scope>NUCLEOTIDE SEQUENCE [LARGE SCALE GENOMIC DNA]</scope>
    <source>
        <strain evidence="2 3">Florida</strain>
    </source>
</reference>
<feature type="transmembrane region" description="Helical" evidence="1">
    <location>
        <begin position="88"/>
        <end position="107"/>
    </location>
</feature>
<feature type="transmembrane region" description="Helical" evidence="1">
    <location>
        <begin position="12"/>
        <end position="33"/>
    </location>
</feature>
<accession>B9KHU9</accession>
<evidence type="ECO:0000313" key="2">
    <source>
        <dbReference type="EMBL" id="ACM49061.1"/>
    </source>
</evidence>
<dbReference type="AlphaFoldDB" id="B9KHU9"/>
<dbReference type="EMBL" id="CP001079">
    <property type="protein sequence ID" value="ACM49061.1"/>
    <property type="molecule type" value="Genomic_DNA"/>
</dbReference>
<dbReference type="KEGG" id="amf:AMF_180"/>
<keyword evidence="1" id="KW-0472">Membrane</keyword>
<evidence type="ECO:0008006" key="4">
    <source>
        <dbReference type="Google" id="ProtNLM"/>
    </source>
</evidence>